<dbReference type="GO" id="GO:0005965">
    <property type="term" value="C:protein farnesyltransferase complex"/>
    <property type="evidence" value="ECO:0007669"/>
    <property type="project" value="UniProtKB-UniRule"/>
</dbReference>
<dbReference type="InterPro" id="IPR045089">
    <property type="entry name" value="PGGT1B-like"/>
</dbReference>
<evidence type="ECO:0000256" key="8">
    <source>
        <dbReference type="ARBA" id="ARBA00022833"/>
    </source>
</evidence>
<dbReference type="Proteomes" id="UP000094285">
    <property type="component" value="Unassembled WGS sequence"/>
</dbReference>
<keyword evidence="12" id="KW-1185">Reference proteome</keyword>
<dbReference type="PANTHER" id="PTHR11774:SF6">
    <property type="entry name" value="PROTEIN FARNESYLTRANSFERASE SUBUNIT BETA"/>
    <property type="match status" value="1"/>
</dbReference>
<comment type="cofactor">
    <cofactor evidence="9">
        <name>Zn(2+)</name>
        <dbReference type="ChEBI" id="CHEBI:29105"/>
    </cofactor>
    <text evidence="9">Binds 1 zinc ion per subunit.</text>
</comment>
<dbReference type="InterPro" id="IPR026872">
    <property type="entry name" value="FTB"/>
</dbReference>
<gene>
    <name evidence="11" type="ORF">CANTADRAFT_27066</name>
</gene>
<dbReference type="InterPro" id="IPR008930">
    <property type="entry name" value="Terpenoid_cyclase/PrenylTrfase"/>
</dbReference>
<dbReference type="GO" id="GO:0004660">
    <property type="term" value="F:protein farnesyltransferase activity"/>
    <property type="evidence" value="ECO:0007669"/>
    <property type="project" value="UniProtKB-UniRule"/>
</dbReference>
<dbReference type="EMBL" id="KV453914">
    <property type="protein sequence ID" value="ODV78150.1"/>
    <property type="molecule type" value="Genomic_DNA"/>
</dbReference>
<evidence type="ECO:0000256" key="3">
    <source>
        <dbReference type="ARBA" id="ARBA00015798"/>
    </source>
</evidence>
<dbReference type="CDD" id="cd02893">
    <property type="entry name" value="FTase"/>
    <property type="match status" value="1"/>
</dbReference>
<dbReference type="RefSeq" id="XP_020063272.1">
    <property type="nucleotide sequence ID" value="XM_020207984.1"/>
</dbReference>
<dbReference type="OrthoDB" id="10261146at2759"/>
<accession>A0A1E4SFC3</accession>
<dbReference type="STRING" id="984487.A0A1E4SFC3"/>
<sequence>MAENERKVSYLLNLLGRKRTAKETEDDTPLDSDSDYEDMIATTPISHKANLIESIAKSHTSFDPSLSSVTDDYDSQTTIVQDETEDLILESFKEHPDLAFNYSGHKKYIEKSLNAKLPAGYFVLDPNHPWMMYWLYNALNVITIDDEIEARFAELVDAKISSCIIDNGLNGIAGGANQLGHVAATYAGILALVSTKNYEVLTILRPNLYRWYLSLKREDGSFSMHVDGESDTRSTYCVLVVCSLLNMLTPEITQGTLEWLNRCQTYEGGFAGTPDTEAHGGYTFCAVASYFLLFADKAEFHTSKSFNLASLIRWSVQRQYQVEGGVSGRTNKLVDACYSFWIGALFPLLESISNDIELFNRDGLRNYILRCAQADQGGFRDKPGKLVDFYHTNYTLCGLSICEHLVGLTDQQGEDPLAFNFKVRGAIEKVHTKPVNPVFGLPIEVINEARINLNVREGVERLRI</sequence>
<comment type="function">
    <text evidence="9">Catalyzes the transfer of a farnesyl moiety from farnesyl diphosphate to a cysteine at the fourth position from the C-terminus of several proteins. The beta subunit is responsible for peptide-binding.</text>
</comment>
<reference evidence="12" key="1">
    <citation type="submission" date="2016-05" db="EMBL/GenBank/DDBJ databases">
        <title>Comparative genomics of biotechnologically important yeasts.</title>
        <authorList>
            <consortium name="DOE Joint Genome Institute"/>
            <person name="Riley R."/>
            <person name="Haridas S."/>
            <person name="Wolfe K.H."/>
            <person name="Lopes M.R."/>
            <person name="Hittinger C.T."/>
            <person name="Goker M."/>
            <person name="Salamov A."/>
            <person name="Wisecaver J."/>
            <person name="Long T.M."/>
            <person name="Aerts A.L."/>
            <person name="Barry K."/>
            <person name="Choi C."/>
            <person name="Clum A."/>
            <person name="Coughlan A.Y."/>
            <person name="Deshpande S."/>
            <person name="Douglass A.P."/>
            <person name="Hanson S.J."/>
            <person name="Klenk H.-P."/>
            <person name="Labutti K."/>
            <person name="Lapidus A."/>
            <person name="Lindquist E."/>
            <person name="Lipzen A."/>
            <person name="Meier-Kolthoff J.P."/>
            <person name="Ohm R.A."/>
            <person name="Otillar R.P."/>
            <person name="Pangilinan J."/>
            <person name="Peng Y."/>
            <person name="Rokas A."/>
            <person name="Rosa C.A."/>
            <person name="Scheuner C."/>
            <person name="Sibirny A.A."/>
            <person name="Slot J.C."/>
            <person name="Stielow J.B."/>
            <person name="Sun H."/>
            <person name="Kurtzman C.P."/>
            <person name="Blackwell M."/>
            <person name="Grigoriev I.V."/>
            <person name="Jeffries T.W."/>
        </authorList>
    </citation>
    <scope>NUCLEOTIDE SEQUENCE [LARGE SCALE GENOMIC DNA]</scope>
    <source>
        <strain evidence="12">NRRL Y-17324</strain>
    </source>
</reference>
<comment type="similarity">
    <text evidence="1 9">Belongs to the protein prenyltransferase subunit beta family.</text>
</comment>
<dbReference type="GeneID" id="30982121"/>
<keyword evidence="6 9" id="KW-0479">Metal-binding</keyword>
<dbReference type="GO" id="GO:0008270">
    <property type="term" value="F:zinc ion binding"/>
    <property type="evidence" value="ECO:0007669"/>
    <property type="project" value="UniProtKB-UniRule"/>
</dbReference>
<dbReference type="SUPFAM" id="SSF48239">
    <property type="entry name" value="Terpenoid cyclases/Protein prenyltransferases"/>
    <property type="match status" value="1"/>
</dbReference>
<evidence type="ECO:0000256" key="7">
    <source>
        <dbReference type="ARBA" id="ARBA00022737"/>
    </source>
</evidence>
<evidence type="ECO:0000256" key="9">
    <source>
        <dbReference type="RuleBase" id="RU365056"/>
    </source>
</evidence>
<dbReference type="AlphaFoldDB" id="A0A1E4SFC3"/>
<keyword evidence="5 9" id="KW-0808">Transferase</keyword>
<evidence type="ECO:0000256" key="5">
    <source>
        <dbReference type="ARBA" id="ARBA00022679"/>
    </source>
</evidence>
<comment type="catalytic activity">
    <reaction evidence="9">
        <text>L-cysteinyl-[protein] + (2E,6E)-farnesyl diphosphate = S-(2E,6E)-farnesyl-L-cysteinyl-[protein] + diphosphate</text>
        <dbReference type="Rhea" id="RHEA:13345"/>
        <dbReference type="Rhea" id="RHEA-COMP:10131"/>
        <dbReference type="Rhea" id="RHEA-COMP:11535"/>
        <dbReference type="ChEBI" id="CHEBI:29950"/>
        <dbReference type="ChEBI" id="CHEBI:33019"/>
        <dbReference type="ChEBI" id="CHEBI:86019"/>
        <dbReference type="ChEBI" id="CHEBI:175763"/>
    </reaction>
</comment>
<keyword evidence="8 9" id="KW-0862">Zinc</keyword>
<dbReference type="EC" id="2.5.1.58" evidence="2 9"/>
<dbReference type="Pfam" id="PF00432">
    <property type="entry name" value="Prenyltrans"/>
    <property type="match status" value="1"/>
</dbReference>
<dbReference type="PANTHER" id="PTHR11774">
    <property type="entry name" value="GERANYLGERANYL TRANSFERASE TYPE BETA SUBUNIT"/>
    <property type="match status" value="1"/>
</dbReference>
<name>A0A1E4SFC3_9ASCO</name>
<evidence type="ECO:0000256" key="1">
    <source>
        <dbReference type="ARBA" id="ARBA00010497"/>
    </source>
</evidence>
<dbReference type="GO" id="GO:0097354">
    <property type="term" value="P:prenylation"/>
    <property type="evidence" value="ECO:0007669"/>
    <property type="project" value="UniProtKB-UniRule"/>
</dbReference>
<proteinExistence type="inferred from homology"/>
<evidence type="ECO:0000259" key="10">
    <source>
        <dbReference type="Pfam" id="PF00432"/>
    </source>
</evidence>
<evidence type="ECO:0000313" key="11">
    <source>
        <dbReference type="EMBL" id="ODV78150.1"/>
    </source>
</evidence>
<dbReference type="Gene3D" id="1.50.10.20">
    <property type="match status" value="1"/>
</dbReference>
<evidence type="ECO:0000313" key="12">
    <source>
        <dbReference type="Proteomes" id="UP000094285"/>
    </source>
</evidence>
<evidence type="ECO:0000256" key="4">
    <source>
        <dbReference type="ARBA" id="ARBA00022602"/>
    </source>
</evidence>
<evidence type="ECO:0000256" key="2">
    <source>
        <dbReference type="ARBA" id="ARBA00012702"/>
    </source>
</evidence>
<organism evidence="11 12">
    <name type="scientific">Suhomyces tanzawaensis NRRL Y-17324</name>
    <dbReference type="NCBI Taxonomy" id="984487"/>
    <lineage>
        <taxon>Eukaryota</taxon>
        <taxon>Fungi</taxon>
        <taxon>Dikarya</taxon>
        <taxon>Ascomycota</taxon>
        <taxon>Saccharomycotina</taxon>
        <taxon>Pichiomycetes</taxon>
        <taxon>Debaryomycetaceae</taxon>
        <taxon>Suhomyces</taxon>
    </lineage>
</organism>
<comment type="subunit">
    <text evidence="9">Heterodimer of an alpha and a beta subunit.</text>
</comment>
<feature type="domain" description="Prenyltransferase alpha-alpha toroid" evidence="10">
    <location>
        <begin position="101"/>
        <end position="439"/>
    </location>
</feature>
<protein>
    <recommendedName>
        <fullName evidence="3 9">Protein farnesyltransferase subunit beta</fullName>
        <shortName evidence="9">FTase-beta</shortName>
        <ecNumber evidence="2 9">2.5.1.58</ecNumber>
    </recommendedName>
</protein>
<keyword evidence="7" id="KW-0677">Repeat</keyword>
<dbReference type="GO" id="GO:0051604">
    <property type="term" value="P:protein maturation"/>
    <property type="evidence" value="ECO:0007669"/>
    <property type="project" value="EnsemblFungi"/>
</dbReference>
<evidence type="ECO:0000256" key="6">
    <source>
        <dbReference type="ARBA" id="ARBA00022723"/>
    </source>
</evidence>
<dbReference type="InterPro" id="IPR001330">
    <property type="entry name" value="Prenyltrans"/>
</dbReference>
<keyword evidence="4 9" id="KW-0637">Prenyltransferase</keyword>